<evidence type="ECO:0000259" key="6">
    <source>
        <dbReference type="Pfam" id="PF23186"/>
    </source>
</evidence>
<name>A0ABV5LYR5_9ACTN</name>
<evidence type="ECO:0000256" key="1">
    <source>
        <dbReference type="ARBA" id="ARBA00006149"/>
    </source>
</evidence>
<dbReference type="PANTHER" id="PTHR45875">
    <property type="entry name" value="METHYLTRANSFERASE N6AMT1"/>
    <property type="match status" value="1"/>
</dbReference>
<dbReference type="SUPFAM" id="SSF53335">
    <property type="entry name" value="S-adenosyl-L-methionine-dependent methyltransferases"/>
    <property type="match status" value="1"/>
</dbReference>
<proteinExistence type="inferred from homology"/>
<comment type="similarity">
    <text evidence="1">Belongs to the eukaryotic/archaeal PrmC-related family.</text>
</comment>
<dbReference type="GO" id="GO:0008168">
    <property type="term" value="F:methyltransferase activity"/>
    <property type="evidence" value="ECO:0007669"/>
    <property type="project" value="UniProtKB-KW"/>
</dbReference>
<evidence type="ECO:0000259" key="5">
    <source>
        <dbReference type="Pfam" id="PF05175"/>
    </source>
</evidence>
<evidence type="ECO:0000256" key="2">
    <source>
        <dbReference type="ARBA" id="ARBA00022603"/>
    </source>
</evidence>
<keyword evidence="4" id="KW-0949">S-adenosyl-L-methionine</keyword>
<evidence type="ECO:0000256" key="3">
    <source>
        <dbReference type="ARBA" id="ARBA00022679"/>
    </source>
</evidence>
<dbReference type="InterPro" id="IPR002052">
    <property type="entry name" value="DNA_methylase_N6_adenine_CS"/>
</dbReference>
<keyword evidence="2 8" id="KW-0489">Methyltransferase</keyword>
<feature type="domain" description="DUF7059" evidence="6">
    <location>
        <begin position="20"/>
        <end position="102"/>
    </location>
</feature>
<reference evidence="8 9" key="1">
    <citation type="submission" date="2024-09" db="EMBL/GenBank/DDBJ databases">
        <authorList>
            <person name="Sun Q."/>
            <person name="Mori K."/>
        </authorList>
    </citation>
    <scope>NUCLEOTIDE SEQUENCE [LARGE SCALE GENOMIC DNA]</scope>
    <source>
        <strain evidence="8 9">JCM 3307</strain>
    </source>
</reference>
<dbReference type="EMBL" id="JBHMCA010000006">
    <property type="protein sequence ID" value="MFB9441663.1"/>
    <property type="molecule type" value="Genomic_DNA"/>
</dbReference>
<dbReference type="InterPro" id="IPR052190">
    <property type="entry name" value="Euk-Arch_PrmC-MTase"/>
</dbReference>
<keyword evidence="3" id="KW-0808">Transferase</keyword>
<dbReference type="RefSeq" id="WP_223101958.1">
    <property type="nucleotide sequence ID" value="NZ_CP061913.1"/>
</dbReference>
<organism evidence="8 9">
    <name type="scientific">Dactylosporangium vinaceum</name>
    <dbReference type="NCBI Taxonomy" id="53362"/>
    <lineage>
        <taxon>Bacteria</taxon>
        <taxon>Bacillati</taxon>
        <taxon>Actinomycetota</taxon>
        <taxon>Actinomycetes</taxon>
        <taxon>Micromonosporales</taxon>
        <taxon>Micromonosporaceae</taxon>
        <taxon>Dactylosporangium</taxon>
    </lineage>
</organism>
<dbReference type="CDD" id="cd02440">
    <property type="entry name" value="AdoMet_MTases"/>
    <property type="match status" value="1"/>
</dbReference>
<dbReference type="InterPro" id="IPR055487">
    <property type="entry name" value="DUF7059"/>
</dbReference>
<dbReference type="Pfam" id="PF25004">
    <property type="entry name" value="DUF7782"/>
    <property type="match status" value="1"/>
</dbReference>
<dbReference type="PANTHER" id="PTHR45875:SF1">
    <property type="entry name" value="METHYLTRANSFERASE N6AMT1"/>
    <property type="match status" value="1"/>
</dbReference>
<dbReference type="GO" id="GO:0032259">
    <property type="term" value="P:methylation"/>
    <property type="evidence" value="ECO:0007669"/>
    <property type="project" value="UniProtKB-KW"/>
</dbReference>
<dbReference type="PROSITE" id="PS00092">
    <property type="entry name" value="N6_MTASE"/>
    <property type="match status" value="1"/>
</dbReference>
<gene>
    <name evidence="8" type="ORF">ACFFTR_01020</name>
</gene>
<evidence type="ECO:0000259" key="7">
    <source>
        <dbReference type="Pfam" id="PF25004"/>
    </source>
</evidence>
<evidence type="ECO:0000313" key="8">
    <source>
        <dbReference type="EMBL" id="MFB9441663.1"/>
    </source>
</evidence>
<dbReference type="Gene3D" id="3.40.50.150">
    <property type="entry name" value="Vaccinia Virus protein VP39"/>
    <property type="match status" value="1"/>
</dbReference>
<dbReference type="InterPro" id="IPR029063">
    <property type="entry name" value="SAM-dependent_MTases_sf"/>
</dbReference>
<evidence type="ECO:0000313" key="9">
    <source>
        <dbReference type="Proteomes" id="UP001589608"/>
    </source>
</evidence>
<dbReference type="Proteomes" id="UP001589608">
    <property type="component" value="Unassembled WGS sequence"/>
</dbReference>
<feature type="domain" description="Methyltransferase small" evidence="5">
    <location>
        <begin position="140"/>
        <end position="268"/>
    </location>
</feature>
<protein>
    <submittedName>
        <fullName evidence="8">Methyltransferase</fullName>
    </submittedName>
</protein>
<dbReference type="InterPro" id="IPR007848">
    <property type="entry name" value="Small_mtfrase_dom"/>
</dbReference>
<keyword evidence="9" id="KW-1185">Reference proteome</keyword>
<dbReference type="Pfam" id="PF23186">
    <property type="entry name" value="DUF7059"/>
    <property type="match status" value="1"/>
</dbReference>
<dbReference type="Pfam" id="PF05175">
    <property type="entry name" value="MTS"/>
    <property type="match status" value="1"/>
</dbReference>
<feature type="domain" description="DUF7782" evidence="7">
    <location>
        <begin position="375"/>
        <end position="485"/>
    </location>
</feature>
<dbReference type="InterPro" id="IPR056684">
    <property type="entry name" value="DUF7782"/>
</dbReference>
<evidence type="ECO:0000256" key="4">
    <source>
        <dbReference type="ARBA" id="ARBA00022691"/>
    </source>
</evidence>
<accession>A0ABV5LYR5</accession>
<sequence length="488" mass="51465">MDALLDSSDLTRLREALGTAGYTASGIRARLGEDAAAATARNDFRAALRITQEGGGRLDTLIRLFICGQTEPLDRVAAALAPLPLDAAVPLLEADGAGVRAAVELEPYGDWWVVADLSAGMRPGRPLPGDHVLGIGGASSTLAAATVRHPVGTALDLGTGCGVQALHLSTHARQVTATDVLPRALRFAATTAALNGLEWELLEGDLTRPVAGRRFDLVVSNPPFVAGPGTTAHTYRDSGRPGDAVCAELVAAAPALLADGGHMQFLANWLHVSGEDWRERVNDWLAGTGLDAWVIQREVSDPLAYVNLWLADASEDAARQPGLAAAWLDWFDAQKVDGVGFGLITLRAGGHADPTVRIEDLRHTVGGDLGPLISDWFSRQDFLRGADLLRTRFRAAPGLTLRQEATMGAEGWEVGSQQLALPDGLRWVEEVDPVALTLVGACDGSVALQDQVDLLAVAHEVPAPVLAEVAVPLVSHLVERGILLPCAP</sequence>
<comment type="caution">
    <text evidence="8">The sequence shown here is derived from an EMBL/GenBank/DDBJ whole genome shotgun (WGS) entry which is preliminary data.</text>
</comment>